<keyword evidence="3" id="KW-1185">Reference proteome</keyword>
<evidence type="ECO:0000313" key="3">
    <source>
        <dbReference type="Proteomes" id="UP000246635"/>
    </source>
</evidence>
<dbReference type="Pfam" id="PF00583">
    <property type="entry name" value="Acetyltransf_1"/>
    <property type="match status" value="1"/>
</dbReference>
<dbReference type="PROSITE" id="PS51186">
    <property type="entry name" value="GNAT"/>
    <property type="match status" value="1"/>
</dbReference>
<dbReference type="RefSeq" id="WP_110046683.1">
    <property type="nucleotide sequence ID" value="NZ_CP054612.1"/>
</dbReference>
<dbReference type="InterPro" id="IPR016181">
    <property type="entry name" value="Acyl_CoA_acyltransferase"/>
</dbReference>
<comment type="caution">
    <text evidence="2">The sequence shown here is derived from an EMBL/GenBank/DDBJ whole genome shotgun (WGS) entry which is preliminary data.</text>
</comment>
<sequence>MSFQLIQASPEYKEVVRNLMQYYIYDFSEFVNSDVQENGLFEDYPYLEDYWKEGSNRFPYVIMQNQKYVGFVLVRYIETEERKYYSIAEFFVLKKYRREGIGQAAAEEIFNLHKGNWEVKQLESNKPAQLFWNKIIVRYTKGRFKERFENGRRIQEFES</sequence>
<dbReference type="AlphaFoldDB" id="A0A2V2YLU0"/>
<protein>
    <submittedName>
        <fullName evidence="2">Putative acetyltransferase</fullName>
    </submittedName>
</protein>
<keyword evidence="2" id="KW-0808">Transferase</keyword>
<dbReference type="SUPFAM" id="SSF55729">
    <property type="entry name" value="Acyl-CoA N-acyltransferases (Nat)"/>
    <property type="match status" value="1"/>
</dbReference>
<dbReference type="CDD" id="cd04301">
    <property type="entry name" value="NAT_SF"/>
    <property type="match status" value="1"/>
</dbReference>
<feature type="domain" description="N-acetyltransferase" evidence="1">
    <location>
        <begin position="14"/>
        <end position="159"/>
    </location>
</feature>
<proteinExistence type="predicted"/>
<evidence type="ECO:0000259" key="1">
    <source>
        <dbReference type="PROSITE" id="PS51186"/>
    </source>
</evidence>
<dbReference type="OrthoDB" id="8479334at2"/>
<gene>
    <name evidence="2" type="ORF">DFQ01_13013</name>
</gene>
<accession>A0A2V2YLU0</accession>
<organism evidence="2 3">
    <name type="scientific">Paenibacillus cellulosilyticus</name>
    <dbReference type="NCBI Taxonomy" id="375489"/>
    <lineage>
        <taxon>Bacteria</taxon>
        <taxon>Bacillati</taxon>
        <taxon>Bacillota</taxon>
        <taxon>Bacilli</taxon>
        <taxon>Bacillales</taxon>
        <taxon>Paenibacillaceae</taxon>
        <taxon>Paenibacillus</taxon>
    </lineage>
</organism>
<dbReference type="GO" id="GO:0016747">
    <property type="term" value="F:acyltransferase activity, transferring groups other than amino-acyl groups"/>
    <property type="evidence" value="ECO:0007669"/>
    <property type="project" value="InterPro"/>
</dbReference>
<name>A0A2V2YLU0_9BACL</name>
<evidence type="ECO:0000313" key="2">
    <source>
        <dbReference type="EMBL" id="PWV94448.1"/>
    </source>
</evidence>
<dbReference type="Proteomes" id="UP000246635">
    <property type="component" value="Unassembled WGS sequence"/>
</dbReference>
<dbReference type="EMBL" id="QGTQ01000030">
    <property type="protein sequence ID" value="PWV94448.1"/>
    <property type="molecule type" value="Genomic_DNA"/>
</dbReference>
<dbReference type="InterPro" id="IPR000182">
    <property type="entry name" value="GNAT_dom"/>
</dbReference>
<dbReference type="Gene3D" id="3.40.630.30">
    <property type="match status" value="1"/>
</dbReference>
<reference evidence="2 3" key="1">
    <citation type="submission" date="2018-05" db="EMBL/GenBank/DDBJ databases">
        <title>Genomic Encyclopedia of Type Strains, Phase III (KMG-III): the genomes of soil and plant-associated and newly described type strains.</title>
        <authorList>
            <person name="Whitman W."/>
        </authorList>
    </citation>
    <scope>NUCLEOTIDE SEQUENCE [LARGE SCALE GENOMIC DNA]</scope>
    <source>
        <strain evidence="2 3">CECT 5696</strain>
    </source>
</reference>